<reference evidence="1 2" key="1">
    <citation type="submission" date="2020-08" db="EMBL/GenBank/DDBJ databases">
        <title>A Genomic Blueprint of the Chicken Gut Microbiome.</title>
        <authorList>
            <person name="Gilroy R."/>
            <person name="Ravi A."/>
            <person name="Getino M."/>
            <person name="Pursley I."/>
            <person name="Horton D.L."/>
            <person name="Alikhan N.-F."/>
            <person name="Baker D."/>
            <person name="Gharbi K."/>
            <person name="Hall N."/>
            <person name="Watson M."/>
            <person name="Adriaenssens E.M."/>
            <person name="Foster-Nyarko E."/>
            <person name="Jarju S."/>
            <person name="Secka A."/>
            <person name="Antonio M."/>
            <person name="Oren A."/>
            <person name="Chaudhuri R."/>
            <person name="La Ragione R.M."/>
            <person name="Hildebrand F."/>
            <person name="Pallen M.J."/>
        </authorList>
    </citation>
    <scope>NUCLEOTIDE SEQUENCE [LARGE SCALE GENOMIC DNA]</scope>
    <source>
        <strain evidence="1 2">Sa4CUA7</strain>
    </source>
</reference>
<dbReference type="EMBL" id="JACSQP010000001">
    <property type="protein sequence ID" value="MBD7956394.1"/>
    <property type="molecule type" value="Genomic_DNA"/>
</dbReference>
<sequence length="1000" mass="108805">MSLNAFARAVSSSGVVFVVGTGASAALSGKAPTATWLGLLESGRARAEQTTTQASGWSALVDMQISFARETGSSEAVIGAAGMITSALGGKDSQNFADWLRAEVGQLPLQDDRLAKALCAYPFPILTTNYDDLIERASGRPSATWTDAAHLQRLLAGESEAIGHLHGTWDQPGSLVLTESDYAAVVADAATQALQKAISSVKTLVYVGFGAGMADPNLGELLKWHRQTFQNSGVHHVRLCRAREVDDLRREHANDAIEPVAYGDNYEDLAPFLEAHLQPTTALSLTPAGMARDAFAEAREELALNMRSESVLEELLDVAHSGEAGVILPPILSSVPHSVLTRRRRGSGAQRLPRLHAADIARSDDFVVVVGDEGAGVTTALKWLANEASRELGAAAPIYVPFHECRATRVPLGAAIEDRARQLGLIARRGDAVPDIVLALDDFDPEKPRVSTQVMGELAQGVAVATYVGCRSGREEEIVGQLRSRGVIPRTVYVGRLRKSDVEILARCVAPSEGERIAAELIEFLDNEGLQRTPFNVTLLLYLLVSGKAPEVSSSISLLDSYVELLLMHGDPHHAISGPLTGRDVEAILTILAQRMVEAKVDRFDEVRTLEVVQSAIDSFSWPASASEVVAFLLGRRVLRRDGTEVHFSRSAVFLLYAAKRASADPDFRSLITSDVFWYAPLVTRYAALVRHDRELLARSREAVLSVLDQPLELGSPYDVMAPIEVIGPESHKELAVTQAPRLDIEDYDVPEGGDRIKYNLVLEKMRPPAVTRRIVEFSSAVLRDSDQVADLDLKRDMLEKVLETWGRVIAMHSFDARQADFQAYLTRMVELSSDDTDWKSDEDKADFIESLSKSIPVATAVGGMTTKLVTPKLEPVFSAAITNGGFQSGAERITAGMLFAVILGAPSWPQQVMTLLNTAENTWITSSYLRWMCEDRYVSGPPSDNLDDVLKLCVLLRDRAYKYGSASDRASALDGYRQGLRSARLADRATPADKEDTVA</sequence>
<protein>
    <submittedName>
        <fullName evidence="1">SIR2 family protein</fullName>
    </submittedName>
</protein>
<dbReference type="Proteomes" id="UP000648352">
    <property type="component" value="Unassembled WGS sequence"/>
</dbReference>
<dbReference type="Pfam" id="PF13289">
    <property type="entry name" value="SIR2_2"/>
    <property type="match status" value="1"/>
</dbReference>
<name>A0ABR8RYS9_9MICO</name>
<comment type="caution">
    <text evidence="1">The sequence shown here is derived from an EMBL/GenBank/DDBJ whole genome shotgun (WGS) entry which is preliminary data.</text>
</comment>
<evidence type="ECO:0000313" key="2">
    <source>
        <dbReference type="Proteomes" id="UP000648352"/>
    </source>
</evidence>
<keyword evidence="2" id="KW-1185">Reference proteome</keyword>
<proteinExistence type="predicted"/>
<evidence type="ECO:0000313" key="1">
    <source>
        <dbReference type="EMBL" id="MBD7956394.1"/>
    </source>
</evidence>
<gene>
    <name evidence="1" type="ORF">H9651_01945</name>
</gene>
<accession>A0ABR8RYS9</accession>
<organism evidence="1 2">
    <name type="scientific">Microbacterium pullorum</name>
    <dbReference type="NCBI Taxonomy" id="2762236"/>
    <lineage>
        <taxon>Bacteria</taxon>
        <taxon>Bacillati</taxon>
        <taxon>Actinomycetota</taxon>
        <taxon>Actinomycetes</taxon>
        <taxon>Micrococcales</taxon>
        <taxon>Microbacteriaceae</taxon>
        <taxon>Microbacterium</taxon>
    </lineage>
</organism>
<dbReference type="RefSeq" id="WP_191717400.1">
    <property type="nucleotide sequence ID" value="NZ_JACSQP010000001.1"/>
</dbReference>